<proteinExistence type="predicted"/>
<reference evidence="2 3" key="1">
    <citation type="submission" date="2018-06" db="EMBL/GenBank/DDBJ databases">
        <authorList>
            <consortium name="Pathogen Informatics"/>
            <person name="Doyle S."/>
        </authorList>
    </citation>
    <scope>NUCLEOTIDE SEQUENCE [LARGE SCALE GENOMIC DNA]</scope>
    <source>
        <strain evidence="2 3">NCTC13337</strain>
    </source>
</reference>
<feature type="transmembrane region" description="Helical" evidence="1">
    <location>
        <begin position="49"/>
        <end position="66"/>
    </location>
</feature>
<feature type="transmembrane region" description="Helical" evidence="1">
    <location>
        <begin position="73"/>
        <end position="91"/>
    </location>
</feature>
<feature type="transmembrane region" description="Helical" evidence="1">
    <location>
        <begin position="23"/>
        <end position="43"/>
    </location>
</feature>
<evidence type="ECO:0000313" key="3">
    <source>
        <dbReference type="Proteomes" id="UP000254601"/>
    </source>
</evidence>
<name>A0A380MLV9_9GAMM</name>
<dbReference type="Proteomes" id="UP000254601">
    <property type="component" value="Unassembled WGS sequence"/>
</dbReference>
<evidence type="ECO:0000256" key="1">
    <source>
        <dbReference type="SAM" id="Phobius"/>
    </source>
</evidence>
<evidence type="ECO:0000313" key="2">
    <source>
        <dbReference type="EMBL" id="SUO93615.1"/>
    </source>
</evidence>
<dbReference type="AlphaFoldDB" id="A0A380MLV9"/>
<keyword evidence="3" id="KW-1185">Reference proteome</keyword>
<dbReference type="RefSeq" id="WP_072577221.1">
    <property type="nucleotide sequence ID" value="NZ_LWHB01000145.1"/>
</dbReference>
<dbReference type="EMBL" id="UHIC01000001">
    <property type="protein sequence ID" value="SUO93615.1"/>
    <property type="molecule type" value="Genomic_DNA"/>
</dbReference>
<organism evidence="2 3">
    <name type="scientific">Suttonella ornithocola</name>
    <dbReference type="NCBI Taxonomy" id="279832"/>
    <lineage>
        <taxon>Bacteria</taxon>
        <taxon>Pseudomonadati</taxon>
        <taxon>Pseudomonadota</taxon>
        <taxon>Gammaproteobacteria</taxon>
        <taxon>Cardiobacteriales</taxon>
        <taxon>Cardiobacteriaceae</taxon>
        <taxon>Suttonella</taxon>
    </lineage>
</organism>
<gene>
    <name evidence="2" type="ORF">NCTC13337_00320</name>
</gene>
<accession>A0A380MLV9</accession>
<keyword evidence="1" id="KW-1133">Transmembrane helix</keyword>
<feature type="transmembrane region" description="Helical" evidence="1">
    <location>
        <begin position="103"/>
        <end position="122"/>
    </location>
</feature>
<keyword evidence="1" id="KW-0812">Transmembrane</keyword>
<protein>
    <submittedName>
        <fullName evidence="2">Uncharacterized protein</fullName>
    </submittedName>
</protein>
<sequence length="150" mass="17359">MESINTQQTLPNNYEKLLKISRIFVWIIAIYPLIYALLFSFVMKNSNTAFAHILMFFPTALALTDHQIWKKEGNLKICNILWPLLFYPVYLWKRVNVLSENKITFWVWLATATYMIASPLIFGGQSVLESSACELTTQILKQNGVYSQIS</sequence>
<keyword evidence="1" id="KW-0472">Membrane</keyword>
<dbReference type="OrthoDB" id="8859199at2"/>